<reference evidence="2 3" key="1">
    <citation type="submission" date="2019-01" db="EMBL/GenBank/DDBJ databases">
        <authorList>
            <person name="Ferrante I. M."/>
        </authorList>
    </citation>
    <scope>NUCLEOTIDE SEQUENCE [LARGE SCALE GENOMIC DNA]</scope>
    <source>
        <strain evidence="2 3">B856</strain>
    </source>
</reference>
<proteinExistence type="predicted"/>
<feature type="region of interest" description="Disordered" evidence="1">
    <location>
        <begin position="1"/>
        <end position="47"/>
    </location>
</feature>
<dbReference type="Proteomes" id="UP000291116">
    <property type="component" value="Unassembled WGS sequence"/>
</dbReference>
<evidence type="ECO:0000256" key="1">
    <source>
        <dbReference type="SAM" id="MobiDB-lite"/>
    </source>
</evidence>
<evidence type="ECO:0000313" key="2">
    <source>
        <dbReference type="EMBL" id="VEU35448.1"/>
    </source>
</evidence>
<sequence>MASNPPNKSPKPGDPGAGESGEKPTTATRESPGGNGSSINGRAARQRVRRSFASRDCFFVDRHHEMLVLYGPAYKEFVLPPAPPLQEARSPRGSSADTKNAHRPTRRGFAPSEIVLRKK</sequence>
<protein>
    <submittedName>
        <fullName evidence="2">Uncharacterized protein</fullName>
    </submittedName>
</protein>
<dbReference type="AlphaFoldDB" id="A0A448Z079"/>
<organism evidence="2 3">
    <name type="scientific">Pseudo-nitzschia multistriata</name>
    <dbReference type="NCBI Taxonomy" id="183589"/>
    <lineage>
        <taxon>Eukaryota</taxon>
        <taxon>Sar</taxon>
        <taxon>Stramenopiles</taxon>
        <taxon>Ochrophyta</taxon>
        <taxon>Bacillariophyta</taxon>
        <taxon>Bacillariophyceae</taxon>
        <taxon>Bacillariophycidae</taxon>
        <taxon>Bacillariales</taxon>
        <taxon>Bacillariaceae</taxon>
        <taxon>Pseudo-nitzschia</taxon>
    </lineage>
</organism>
<keyword evidence="3" id="KW-1185">Reference proteome</keyword>
<evidence type="ECO:0000313" key="3">
    <source>
        <dbReference type="Proteomes" id="UP000291116"/>
    </source>
</evidence>
<gene>
    <name evidence="2" type="ORF">PSNMU_V1.4_AUG-EV-PASAV3_0022220</name>
</gene>
<name>A0A448Z079_9STRA</name>
<feature type="region of interest" description="Disordered" evidence="1">
    <location>
        <begin position="78"/>
        <end position="119"/>
    </location>
</feature>
<accession>A0A448Z079</accession>
<dbReference type="EMBL" id="CAACVS010000059">
    <property type="protein sequence ID" value="VEU35448.1"/>
    <property type="molecule type" value="Genomic_DNA"/>
</dbReference>